<feature type="region of interest" description="Disordered" evidence="1">
    <location>
        <begin position="175"/>
        <end position="213"/>
    </location>
</feature>
<protein>
    <submittedName>
        <fullName evidence="2">Uncharacterized protein</fullName>
    </submittedName>
</protein>
<dbReference type="AlphaFoldDB" id="A0A854QGH1"/>
<feature type="region of interest" description="Disordered" evidence="1">
    <location>
        <begin position="693"/>
        <end position="745"/>
    </location>
</feature>
<feature type="compositionally biased region" description="Basic and acidic residues" evidence="1">
    <location>
        <begin position="304"/>
        <end position="318"/>
    </location>
</feature>
<feature type="compositionally biased region" description="Basic and acidic residues" evidence="1">
    <location>
        <begin position="723"/>
        <end position="736"/>
    </location>
</feature>
<feature type="compositionally biased region" description="Polar residues" evidence="1">
    <location>
        <begin position="425"/>
        <end position="441"/>
    </location>
</feature>
<comment type="caution">
    <text evidence="2">The sequence shown here is derived from an EMBL/GenBank/DDBJ whole genome shotgun (WGS) entry which is preliminary data.</text>
</comment>
<feature type="compositionally biased region" description="Polar residues" evidence="1">
    <location>
        <begin position="758"/>
        <end position="774"/>
    </location>
</feature>
<feature type="compositionally biased region" description="Basic residues" evidence="1">
    <location>
        <begin position="51"/>
        <end position="61"/>
    </location>
</feature>
<feature type="compositionally biased region" description="Basic and acidic residues" evidence="1">
    <location>
        <begin position="175"/>
        <end position="188"/>
    </location>
</feature>
<feature type="compositionally biased region" description="Polar residues" evidence="1">
    <location>
        <begin position="782"/>
        <end position="804"/>
    </location>
</feature>
<gene>
    <name evidence="2" type="ORF">C361_01134</name>
</gene>
<evidence type="ECO:0000313" key="3">
    <source>
        <dbReference type="Proteomes" id="UP000199727"/>
    </source>
</evidence>
<feature type="compositionally biased region" description="Basic and acidic residues" evidence="1">
    <location>
        <begin position="356"/>
        <end position="365"/>
    </location>
</feature>
<accession>A0A854QGH1</accession>
<feature type="compositionally biased region" description="Polar residues" evidence="1">
    <location>
        <begin position="112"/>
        <end position="124"/>
    </location>
</feature>
<evidence type="ECO:0000313" key="2">
    <source>
        <dbReference type="EMBL" id="OXG27332.1"/>
    </source>
</evidence>
<reference evidence="2 3" key="1">
    <citation type="submission" date="2017-06" db="EMBL/GenBank/DDBJ databases">
        <title>Global population genomics of the pathogenic fungus Cryptococcus neoformans var. grubii.</title>
        <authorList>
            <person name="Cuomo C."/>
            <person name="Litvintseva A."/>
            <person name="Chen Y."/>
            <person name="Young S."/>
            <person name="Zeng Q."/>
            <person name="Chapman S."/>
            <person name="Gujja S."/>
            <person name="Saif S."/>
            <person name="Birren B."/>
        </authorList>
    </citation>
    <scope>NUCLEOTIDE SEQUENCE [LARGE SCALE GENOMIC DNA]</scope>
    <source>
        <strain evidence="2 3">Tu259-1</strain>
    </source>
</reference>
<feature type="region of interest" description="Disordered" evidence="1">
    <location>
        <begin position="558"/>
        <end position="603"/>
    </location>
</feature>
<feature type="region of interest" description="Disordered" evidence="1">
    <location>
        <begin position="287"/>
        <end position="323"/>
    </location>
</feature>
<feature type="region of interest" description="Disordered" evidence="1">
    <location>
        <begin position="335"/>
        <end position="379"/>
    </location>
</feature>
<sequence length="1022" mass="111061">MDILHKFSNIRGRSHTTSANVPPRPTADEWYIPYTGRISPPSQVQTNEKKAKSHRAPHKSASHGNLLSVMCGGGLGDIATLKPHGKGNRRGQEDFVDPAAGGQKHYSRHQRGASTSALSPSSHLNKSRHAALSPSYTSVPTGLAEPNILFSPLNRQLRASAKGSREDTSRYAHGSYLDHQDMDHEKRQRAVSAPHRSKHQHHNPYSFKEEPRQWHPSSSSELFILPRPHLLAQPLQDRHGRRSSIGSLTTMTSSDDAEKVLENGKARMREREEWAGYVERRGRAISLGCHAEPPPDALPVGNAKARERERSRSRERGKSNSMSSLNLGIIQGRKRSTSLGSRWARHSRGSSVSNIHKKDQNRRLLEPNASEKPSEIPENFTFVKSASTIKRDVFPPTSLDASKSVSHHRPESPVTQGLYTRGHTRSNPNLLSSFASSNPLHNPSVAPHSGPSLHFKQPSVADRGLVVVIGRGASSRCATKMAKTNDLLPPLDLSKPLPDLPPEADLLVTPNDLPVSPSPDSIGVAISPDTGGLRAFEVSQAPVEQVDAPNSATANADEELALSPLSPVVDTSRTAPELPVRYSQDSRYSIEEKRLSSGSTGSSTARAFLAKQHQRARLKQAFQSPLQSPSGYRRQEDSISPVKPLAVSMSTNISNVNTTATSATFAAANNSSGVLPVPSLRSVNDYTDARKRKTAVSMGDMDEQEKRGPTEFAGANETPCSKAEIEGTEKELDPKLSDTPSTAADDEDFQGLFFRTPLDSQTTSSLPSYDTSSRPAVPYARWTNSPGEAKPSQTIVSQAEQDLSQGKYRPVSEGSDDGTYLEIGMPEMLLNDQALAADNVISPGPTKLLAPITIGEPLDIQPRKPGAKKDDGSEEAANSYETFSAQNTPSTPPPVSISTESISAPPSPSLPESGTIPAQNPSILPSPVTFSVSHQRYLVNPAYPSYSLNFSSPQQNGRSPSWTRRRDSRGDIPLSPAIGGYRDSMAISFVDKFPSPPQRYQQEGEAEEKIYSPMRRTYGIDS</sequence>
<dbReference type="OrthoDB" id="2563793at2759"/>
<dbReference type="EMBL" id="AMKT01000020">
    <property type="protein sequence ID" value="OXG27332.1"/>
    <property type="molecule type" value="Genomic_DNA"/>
</dbReference>
<feature type="region of interest" description="Disordered" evidence="1">
    <location>
        <begin position="946"/>
        <end position="979"/>
    </location>
</feature>
<name>A0A854QGH1_CRYNE</name>
<feature type="region of interest" description="Disordered" evidence="1">
    <location>
        <begin position="757"/>
        <end position="820"/>
    </location>
</feature>
<organism evidence="2 3">
    <name type="scientific">Cryptococcus neoformans Tu259-1</name>
    <dbReference type="NCBI Taxonomy" id="1230072"/>
    <lineage>
        <taxon>Eukaryota</taxon>
        <taxon>Fungi</taxon>
        <taxon>Dikarya</taxon>
        <taxon>Basidiomycota</taxon>
        <taxon>Agaricomycotina</taxon>
        <taxon>Tremellomycetes</taxon>
        <taxon>Tremellales</taxon>
        <taxon>Cryptococcaceae</taxon>
        <taxon>Cryptococcus</taxon>
        <taxon>Cryptococcus neoformans species complex</taxon>
    </lineage>
</organism>
<feature type="region of interest" description="Disordered" evidence="1">
    <location>
        <begin position="854"/>
        <end position="926"/>
    </location>
</feature>
<dbReference type="Proteomes" id="UP000199727">
    <property type="component" value="Unassembled WGS sequence"/>
</dbReference>
<feature type="region of interest" description="Disordered" evidence="1">
    <location>
        <begin position="38"/>
        <end position="64"/>
    </location>
</feature>
<feature type="region of interest" description="Disordered" evidence="1">
    <location>
        <begin position="394"/>
        <end position="452"/>
    </location>
</feature>
<feature type="compositionally biased region" description="Polar residues" evidence="1">
    <location>
        <begin position="910"/>
        <end position="926"/>
    </location>
</feature>
<feature type="compositionally biased region" description="Polar residues" evidence="1">
    <location>
        <begin position="946"/>
        <end position="962"/>
    </location>
</feature>
<proteinExistence type="predicted"/>
<evidence type="ECO:0000256" key="1">
    <source>
        <dbReference type="SAM" id="MobiDB-lite"/>
    </source>
</evidence>
<feature type="region of interest" description="Disordered" evidence="1">
    <location>
        <begin position="81"/>
        <end position="138"/>
    </location>
</feature>